<dbReference type="OrthoDB" id="580767at2"/>
<reference evidence="1 2" key="1">
    <citation type="submission" date="2018-05" db="EMBL/GenBank/DDBJ databases">
        <title>Genomic Encyclopedia of Archaeal and Bacterial Type Strains, Phase II (KMG-II): from individual species to whole genera.</title>
        <authorList>
            <person name="Goeker M."/>
        </authorList>
    </citation>
    <scope>NUCLEOTIDE SEQUENCE [LARGE SCALE GENOMIC DNA]</scope>
    <source>
        <strain evidence="1 2">DSM 45184</strain>
    </source>
</reference>
<keyword evidence="2" id="KW-1185">Reference proteome</keyword>
<dbReference type="Proteomes" id="UP000245697">
    <property type="component" value="Unassembled WGS sequence"/>
</dbReference>
<dbReference type="PANTHER" id="PTHR46082:SF6">
    <property type="entry name" value="AAA+ ATPASE DOMAIN-CONTAINING PROTEIN-RELATED"/>
    <property type="match status" value="1"/>
</dbReference>
<proteinExistence type="predicted"/>
<dbReference type="PANTHER" id="PTHR46082">
    <property type="entry name" value="ATP/GTP-BINDING PROTEIN-RELATED"/>
    <property type="match status" value="1"/>
</dbReference>
<organism evidence="1 2">
    <name type="scientific">Actinoplanes xinjiangensis</name>
    <dbReference type="NCBI Taxonomy" id="512350"/>
    <lineage>
        <taxon>Bacteria</taxon>
        <taxon>Bacillati</taxon>
        <taxon>Actinomycetota</taxon>
        <taxon>Actinomycetes</taxon>
        <taxon>Micromonosporales</taxon>
        <taxon>Micromonosporaceae</taxon>
        <taxon>Actinoplanes</taxon>
    </lineage>
</organism>
<comment type="caution">
    <text evidence="1">The sequence shown here is derived from an EMBL/GenBank/DDBJ whole genome shotgun (WGS) entry which is preliminary data.</text>
</comment>
<evidence type="ECO:0000313" key="1">
    <source>
        <dbReference type="EMBL" id="PWK47476.1"/>
    </source>
</evidence>
<dbReference type="InterPro" id="IPR011990">
    <property type="entry name" value="TPR-like_helical_dom_sf"/>
</dbReference>
<dbReference type="Pfam" id="PF13374">
    <property type="entry name" value="TPR_10"/>
    <property type="match status" value="2"/>
</dbReference>
<evidence type="ECO:0000313" key="2">
    <source>
        <dbReference type="Proteomes" id="UP000245697"/>
    </source>
</evidence>
<protein>
    <submittedName>
        <fullName evidence="1">Tetratricopeptide repeat protein</fullName>
    </submittedName>
</protein>
<name>A0A316FIC4_9ACTN</name>
<dbReference type="InterPro" id="IPR053137">
    <property type="entry name" value="NLR-like"/>
</dbReference>
<dbReference type="Gene3D" id="1.25.40.10">
    <property type="entry name" value="Tetratricopeptide repeat domain"/>
    <property type="match status" value="1"/>
</dbReference>
<dbReference type="EMBL" id="QGGR01000007">
    <property type="protein sequence ID" value="PWK47476.1"/>
    <property type="molecule type" value="Genomic_DNA"/>
</dbReference>
<accession>A0A316FIC4</accession>
<dbReference type="AlphaFoldDB" id="A0A316FIC4"/>
<gene>
    <name evidence="1" type="ORF">BC793_10786</name>
</gene>
<dbReference type="SUPFAM" id="SSF48452">
    <property type="entry name" value="TPR-like"/>
    <property type="match status" value="1"/>
</dbReference>
<sequence>MDRAVPFGAQVLARQRAVLGDDHPDTLTSIGNLALYHAHTGDRAGAVRLLSEALEARRRVLGDEHPATRATAANLESLR</sequence>